<dbReference type="EMBL" id="JACHBS010000001">
    <property type="protein sequence ID" value="MBB5616755.1"/>
    <property type="molecule type" value="Genomic_DNA"/>
</dbReference>
<dbReference type="Proteomes" id="UP000552883">
    <property type="component" value="Unassembled WGS sequence"/>
</dbReference>
<evidence type="ECO:0000313" key="3">
    <source>
        <dbReference type="Proteomes" id="UP000552883"/>
    </source>
</evidence>
<dbReference type="AlphaFoldDB" id="A0A840X6G6"/>
<evidence type="ECO:0008006" key="4">
    <source>
        <dbReference type="Google" id="ProtNLM"/>
    </source>
</evidence>
<keyword evidence="1" id="KW-0472">Membrane</keyword>
<keyword evidence="3" id="KW-1185">Reference proteome</keyword>
<dbReference type="RefSeq" id="WP_153981075.1">
    <property type="nucleotide sequence ID" value="NZ_BAAANZ010000001.1"/>
</dbReference>
<sequence>MTSADVSSARTYPGVVVAAVTLAVAGVIGFIAAPALGLVIATGGVWLSLRSRRALRDNSEFHGWGLSLAAMIVSSVTVALGVLFFLSPLLLSLVFLMTGGMATSG</sequence>
<name>A0A840X6G6_9MICO</name>
<accession>A0A840X6G6</accession>
<organism evidence="2 3">
    <name type="scientific">Microcella frigidaquae</name>
    <dbReference type="NCBI Taxonomy" id="424758"/>
    <lineage>
        <taxon>Bacteria</taxon>
        <taxon>Bacillati</taxon>
        <taxon>Actinomycetota</taxon>
        <taxon>Actinomycetes</taxon>
        <taxon>Micrococcales</taxon>
        <taxon>Microbacteriaceae</taxon>
        <taxon>Microcella</taxon>
    </lineage>
</organism>
<feature type="transmembrane region" description="Helical" evidence="1">
    <location>
        <begin position="68"/>
        <end position="97"/>
    </location>
</feature>
<keyword evidence="1" id="KW-0812">Transmembrane</keyword>
<proteinExistence type="predicted"/>
<comment type="caution">
    <text evidence="2">The sequence shown here is derived from an EMBL/GenBank/DDBJ whole genome shotgun (WGS) entry which is preliminary data.</text>
</comment>
<keyword evidence="1" id="KW-1133">Transmembrane helix</keyword>
<evidence type="ECO:0000256" key="1">
    <source>
        <dbReference type="SAM" id="Phobius"/>
    </source>
</evidence>
<reference evidence="2 3" key="1">
    <citation type="submission" date="2020-08" db="EMBL/GenBank/DDBJ databases">
        <title>Sequencing the genomes of 1000 actinobacteria strains.</title>
        <authorList>
            <person name="Klenk H.-P."/>
        </authorList>
    </citation>
    <scope>NUCLEOTIDE SEQUENCE [LARGE SCALE GENOMIC DNA]</scope>
    <source>
        <strain evidence="2 3">DSM 23889</strain>
    </source>
</reference>
<protein>
    <recommendedName>
        <fullName evidence="4">DUF4190 domain-containing protein</fullName>
    </recommendedName>
</protein>
<feature type="transmembrane region" description="Helical" evidence="1">
    <location>
        <begin position="15"/>
        <end position="47"/>
    </location>
</feature>
<gene>
    <name evidence="2" type="ORF">BJ959_000251</name>
</gene>
<evidence type="ECO:0000313" key="2">
    <source>
        <dbReference type="EMBL" id="MBB5616755.1"/>
    </source>
</evidence>